<feature type="region of interest" description="Disordered" evidence="1">
    <location>
        <begin position="1"/>
        <end position="23"/>
    </location>
</feature>
<name>A0A6A6NRQ1_9PEZI</name>
<reference evidence="2" key="1">
    <citation type="journal article" date="2020" name="Stud. Mycol.">
        <title>101 Dothideomycetes genomes: a test case for predicting lifestyles and emergence of pathogens.</title>
        <authorList>
            <person name="Haridas S."/>
            <person name="Albert R."/>
            <person name="Binder M."/>
            <person name="Bloem J."/>
            <person name="Labutti K."/>
            <person name="Salamov A."/>
            <person name="Andreopoulos B."/>
            <person name="Baker S."/>
            <person name="Barry K."/>
            <person name="Bills G."/>
            <person name="Bluhm B."/>
            <person name="Cannon C."/>
            <person name="Castanera R."/>
            <person name="Culley D."/>
            <person name="Daum C."/>
            <person name="Ezra D."/>
            <person name="Gonzalez J."/>
            <person name="Henrissat B."/>
            <person name="Kuo A."/>
            <person name="Liang C."/>
            <person name="Lipzen A."/>
            <person name="Lutzoni F."/>
            <person name="Magnuson J."/>
            <person name="Mondo S."/>
            <person name="Nolan M."/>
            <person name="Ohm R."/>
            <person name="Pangilinan J."/>
            <person name="Park H.-J."/>
            <person name="Ramirez L."/>
            <person name="Alfaro M."/>
            <person name="Sun H."/>
            <person name="Tritt A."/>
            <person name="Yoshinaga Y."/>
            <person name="Zwiers L.-H."/>
            <person name="Turgeon B."/>
            <person name="Goodwin S."/>
            <person name="Spatafora J."/>
            <person name="Crous P."/>
            <person name="Grigoriev I."/>
        </authorList>
    </citation>
    <scope>NUCLEOTIDE SEQUENCE</scope>
    <source>
        <strain evidence="2">ATCC 16933</strain>
    </source>
</reference>
<proteinExistence type="predicted"/>
<protein>
    <submittedName>
        <fullName evidence="2">Uncharacterized protein</fullName>
    </submittedName>
</protein>
<gene>
    <name evidence="2" type="ORF">BDY21DRAFT_112651</name>
</gene>
<dbReference type="Proteomes" id="UP000799766">
    <property type="component" value="Unassembled WGS sequence"/>
</dbReference>
<evidence type="ECO:0000313" key="2">
    <source>
        <dbReference type="EMBL" id="KAF2454114.1"/>
    </source>
</evidence>
<accession>A0A6A6NRQ1</accession>
<dbReference type="AlphaFoldDB" id="A0A6A6NRQ1"/>
<dbReference type="EMBL" id="MU001693">
    <property type="protein sequence ID" value="KAF2454114.1"/>
    <property type="molecule type" value="Genomic_DNA"/>
</dbReference>
<evidence type="ECO:0000256" key="1">
    <source>
        <dbReference type="SAM" id="MobiDB-lite"/>
    </source>
</evidence>
<feature type="compositionally biased region" description="Basic and acidic residues" evidence="1">
    <location>
        <begin position="1"/>
        <end position="11"/>
    </location>
</feature>
<organism evidence="2 3">
    <name type="scientific">Lineolata rhizophorae</name>
    <dbReference type="NCBI Taxonomy" id="578093"/>
    <lineage>
        <taxon>Eukaryota</taxon>
        <taxon>Fungi</taxon>
        <taxon>Dikarya</taxon>
        <taxon>Ascomycota</taxon>
        <taxon>Pezizomycotina</taxon>
        <taxon>Dothideomycetes</taxon>
        <taxon>Dothideomycetes incertae sedis</taxon>
        <taxon>Lineolatales</taxon>
        <taxon>Lineolataceae</taxon>
        <taxon>Lineolata</taxon>
    </lineage>
</organism>
<evidence type="ECO:0000313" key="3">
    <source>
        <dbReference type="Proteomes" id="UP000799766"/>
    </source>
</evidence>
<keyword evidence="3" id="KW-1185">Reference proteome</keyword>
<sequence length="188" mass="20642">MGSRSTSEHQLVKSTHRHARAKGSTEVGTMSVWISVEEFPKVRARSVDPESYFESFIEFVGRAGAASCLTLSRKETPHAVPPLQRWALAGASVCNQRQSRRQFSFLSPSSCTRIQLSKGIITAYSLINWKSASATSPHNFPTRKPNAALAYMFLHVSKAAALIQDASQLMESVTNCSGTFPIHFSPPD</sequence>